<dbReference type="InParanoid" id="L5K9R6"/>
<evidence type="ECO:0000256" key="2">
    <source>
        <dbReference type="SAM" id="SignalP"/>
    </source>
</evidence>
<keyword evidence="2" id="KW-0732">Signal</keyword>
<feature type="signal peptide" evidence="2">
    <location>
        <begin position="1"/>
        <end position="16"/>
    </location>
</feature>
<proteinExistence type="predicted"/>
<sequence>MLPTAALLVLAASAAARDNSSCDSDPRAPGALAAVGSSPTHPVYPPHAVAPPPLEPRALSLRVPAHLQTAALRLTPEAQALPPVA</sequence>
<accession>L5K9R6</accession>
<organism evidence="3 4">
    <name type="scientific">Pteropus alecto</name>
    <name type="common">Black flying fox</name>
    <dbReference type="NCBI Taxonomy" id="9402"/>
    <lineage>
        <taxon>Eukaryota</taxon>
        <taxon>Metazoa</taxon>
        <taxon>Chordata</taxon>
        <taxon>Craniata</taxon>
        <taxon>Vertebrata</taxon>
        <taxon>Euteleostomi</taxon>
        <taxon>Mammalia</taxon>
        <taxon>Eutheria</taxon>
        <taxon>Laurasiatheria</taxon>
        <taxon>Chiroptera</taxon>
        <taxon>Yinpterochiroptera</taxon>
        <taxon>Pteropodoidea</taxon>
        <taxon>Pteropodidae</taxon>
        <taxon>Pteropodinae</taxon>
        <taxon>Pteropus</taxon>
    </lineage>
</organism>
<evidence type="ECO:0000313" key="3">
    <source>
        <dbReference type="EMBL" id="ELK07496.1"/>
    </source>
</evidence>
<gene>
    <name evidence="3" type="ORF">PAL_GLEAN10004095</name>
</gene>
<dbReference type="AlphaFoldDB" id="L5K9R6"/>
<reference evidence="4" key="1">
    <citation type="journal article" date="2013" name="Science">
        <title>Comparative analysis of bat genomes provides insight into the evolution of flight and immunity.</title>
        <authorList>
            <person name="Zhang G."/>
            <person name="Cowled C."/>
            <person name="Shi Z."/>
            <person name="Huang Z."/>
            <person name="Bishop-Lilly K.A."/>
            <person name="Fang X."/>
            <person name="Wynne J.W."/>
            <person name="Xiong Z."/>
            <person name="Baker M.L."/>
            <person name="Zhao W."/>
            <person name="Tachedjian M."/>
            <person name="Zhu Y."/>
            <person name="Zhou P."/>
            <person name="Jiang X."/>
            <person name="Ng J."/>
            <person name="Yang L."/>
            <person name="Wu L."/>
            <person name="Xiao J."/>
            <person name="Feng Y."/>
            <person name="Chen Y."/>
            <person name="Sun X."/>
            <person name="Zhang Y."/>
            <person name="Marsh G.A."/>
            <person name="Crameri G."/>
            <person name="Broder C.C."/>
            <person name="Frey K.G."/>
            <person name="Wang L.F."/>
            <person name="Wang J."/>
        </authorList>
    </citation>
    <scope>NUCLEOTIDE SEQUENCE [LARGE SCALE GENOMIC DNA]</scope>
</reference>
<feature type="region of interest" description="Disordered" evidence="1">
    <location>
        <begin position="18"/>
        <end position="39"/>
    </location>
</feature>
<protein>
    <submittedName>
        <fullName evidence="3">Uncharacterized protein</fullName>
    </submittedName>
</protein>
<dbReference type="Proteomes" id="UP000010552">
    <property type="component" value="Unassembled WGS sequence"/>
</dbReference>
<evidence type="ECO:0000256" key="1">
    <source>
        <dbReference type="SAM" id="MobiDB-lite"/>
    </source>
</evidence>
<dbReference type="EMBL" id="KB030957">
    <property type="protein sequence ID" value="ELK07496.1"/>
    <property type="molecule type" value="Genomic_DNA"/>
</dbReference>
<feature type="chain" id="PRO_5003969008" evidence="2">
    <location>
        <begin position="17"/>
        <end position="85"/>
    </location>
</feature>
<evidence type="ECO:0000313" key="4">
    <source>
        <dbReference type="Proteomes" id="UP000010552"/>
    </source>
</evidence>
<name>L5K9R6_PTEAL</name>
<keyword evidence="4" id="KW-1185">Reference proteome</keyword>